<feature type="region of interest" description="Disordered" evidence="1">
    <location>
        <begin position="1"/>
        <end position="22"/>
    </location>
</feature>
<proteinExistence type="predicted"/>
<dbReference type="InParanoid" id="E1ZA48"/>
<dbReference type="Proteomes" id="UP000008141">
    <property type="component" value="Unassembled WGS sequence"/>
</dbReference>
<organism evidence="3">
    <name type="scientific">Chlorella variabilis</name>
    <name type="common">Green alga</name>
    <dbReference type="NCBI Taxonomy" id="554065"/>
    <lineage>
        <taxon>Eukaryota</taxon>
        <taxon>Viridiplantae</taxon>
        <taxon>Chlorophyta</taxon>
        <taxon>core chlorophytes</taxon>
        <taxon>Trebouxiophyceae</taxon>
        <taxon>Chlorellales</taxon>
        <taxon>Chlorellaceae</taxon>
        <taxon>Chlorella clade</taxon>
        <taxon>Chlorella</taxon>
    </lineage>
</organism>
<dbReference type="EMBL" id="GL433840">
    <property type="protein sequence ID" value="EFN56993.1"/>
    <property type="molecule type" value="Genomic_DNA"/>
</dbReference>
<evidence type="ECO:0000313" key="2">
    <source>
        <dbReference type="EMBL" id="EFN56993.1"/>
    </source>
</evidence>
<gene>
    <name evidence="2" type="ORF">CHLNCDRAFT_143627</name>
</gene>
<reference evidence="2 3" key="1">
    <citation type="journal article" date="2010" name="Plant Cell">
        <title>The Chlorella variabilis NC64A genome reveals adaptation to photosymbiosis, coevolution with viruses, and cryptic sex.</title>
        <authorList>
            <person name="Blanc G."/>
            <person name="Duncan G."/>
            <person name="Agarkova I."/>
            <person name="Borodovsky M."/>
            <person name="Gurnon J."/>
            <person name="Kuo A."/>
            <person name="Lindquist E."/>
            <person name="Lucas S."/>
            <person name="Pangilinan J."/>
            <person name="Polle J."/>
            <person name="Salamov A."/>
            <person name="Terry A."/>
            <person name="Yamada T."/>
            <person name="Dunigan D.D."/>
            <person name="Grigoriev I.V."/>
            <person name="Claverie J.M."/>
            <person name="Van Etten J.L."/>
        </authorList>
    </citation>
    <scope>NUCLEOTIDE SEQUENCE [LARGE SCALE GENOMIC DNA]</scope>
    <source>
        <strain evidence="2 3">NC64A</strain>
    </source>
</reference>
<dbReference type="Gene3D" id="3.40.50.12370">
    <property type="match status" value="1"/>
</dbReference>
<protein>
    <recommendedName>
        <fullName evidence="4">UspA domain-containing protein</fullName>
    </recommendedName>
</protein>
<accession>E1ZA48</accession>
<dbReference type="KEGG" id="cvr:CHLNCDRAFT_143627"/>
<evidence type="ECO:0000313" key="3">
    <source>
        <dbReference type="Proteomes" id="UP000008141"/>
    </source>
</evidence>
<dbReference type="RefSeq" id="XP_005849095.1">
    <property type="nucleotide sequence ID" value="XM_005849033.1"/>
</dbReference>
<dbReference type="STRING" id="554065.E1ZA48"/>
<feature type="compositionally biased region" description="Gly residues" evidence="1">
    <location>
        <begin position="1"/>
        <end position="10"/>
    </location>
</feature>
<sequence length="183" mass="20274">MSAPAGGEGAPGEEERAQAQLQRHKAPPRALLVCAEDTAASAAAAEWALENLYRDGDVVHMTYVVRCLIPSMEVFHGLPGTAYSFSQPGQEHKEQHLINDAKKRLEARFLPLLRPHLVPYQLHLYAERCDCSEARVCELIMQDIEQRDAALPGTQEGIGSVADYLSKNCRRPTAIVRPHTHVQ</sequence>
<evidence type="ECO:0000256" key="1">
    <source>
        <dbReference type="SAM" id="MobiDB-lite"/>
    </source>
</evidence>
<evidence type="ECO:0008006" key="4">
    <source>
        <dbReference type="Google" id="ProtNLM"/>
    </source>
</evidence>
<dbReference type="OMA" id="CELIMQD"/>
<name>E1ZA48_CHLVA</name>
<dbReference type="GeneID" id="17356646"/>
<dbReference type="AlphaFoldDB" id="E1ZA48"/>
<dbReference type="OrthoDB" id="843225at2759"/>
<dbReference type="SUPFAM" id="SSF52402">
    <property type="entry name" value="Adenine nucleotide alpha hydrolases-like"/>
    <property type="match status" value="1"/>
</dbReference>
<keyword evidence="3" id="KW-1185">Reference proteome</keyword>